<gene>
    <name evidence="3" type="ORF">CBW65_22710</name>
</gene>
<dbReference type="InterPro" id="IPR025403">
    <property type="entry name" value="TgpA-like_C"/>
</dbReference>
<name>A0A1Y0IU66_9BACL</name>
<feature type="transmembrane region" description="Helical" evidence="1">
    <location>
        <begin position="281"/>
        <end position="303"/>
    </location>
</feature>
<dbReference type="Proteomes" id="UP000195437">
    <property type="component" value="Chromosome"/>
</dbReference>
<accession>A0A1Y0IU66</accession>
<evidence type="ECO:0000313" key="3">
    <source>
        <dbReference type="EMBL" id="ARU63499.1"/>
    </source>
</evidence>
<evidence type="ECO:0000256" key="1">
    <source>
        <dbReference type="SAM" id="Phobius"/>
    </source>
</evidence>
<sequence length="427" mass="48008">MNKQYRKVILFGLASQALAVTTMFTILIGLVPTGTRYLPAFAGMAAALLAVALFIYRRNELAERRKFMIGGTVVLALGVAAMVWIDPSQMLVPLLIFGGLGVFLLLRMSQTIDDMRYIRQALLSQYKLDLQLIVGFIVYTMFFGDDPSWQGKMVPFFVLFLFLRMTALSMASRLERGVKGANTRMEKLQNNLPLFFIGITLVAGWILNTLGVPVFRWLVGVVLAVIEPVFYAVGFVVEYFVNLLKANGDPQGAKQQIEDMKEANGEMPTEEFMFMDDGSHLFNETTLFILSAIGLLLLIFFYLRRMKRAQQLQAAVGIVEMREFIHTAKPKKGKMAAAPVLGSLTPMRKAYRRFLLSMKKAGYTRGAGETASEYIGKIAEQQPNLQVSMQELTDYYMEERYGAHSVDDKLPRAEVLSQELSDNDKTK</sequence>
<dbReference type="KEGG" id="tum:CBW65_22710"/>
<evidence type="ECO:0000313" key="4">
    <source>
        <dbReference type="Proteomes" id="UP000195437"/>
    </source>
</evidence>
<proteinExistence type="predicted"/>
<feature type="transmembrane region" description="Helical" evidence="1">
    <location>
        <begin position="192"/>
        <end position="211"/>
    </location>
</feature>
<feature type="transmembrane region" description="Helical" evidence="1">
    <location>
        <begin position="154"/>
        <end position="171"/>
    </location>
</feature>
<organism evidence="3 4">
    <name type="scientific">Tumebacillus avium</name>
    <dbReference type="NCBI Taxonomy" id="1903704"/>
    <lineage>
        <taxon>Bacteria</taxon>
        <taxon>Bacillati</taxon>
        <taxon>Bacillota</taxon>
        <taxon>Bacilli</taxon>
        <taxon>Bacillales</taxon>
        <taxon>Alicyclobacillaceae</taxon>
        <taxon>Tumebacillus</taxon>
    </lineage>
</organism>
<evidence type="ECO:0000259" key="2">
    <source>
        <dbReference type="Pfam" id="PF13559"/>
    </source>
</evidence>
<reference evidence="4" key="1">
    <citation type="submission" date="2017-05" db="EMBL/GenBank/DDBJ databases">
        <authorList>
            <person name="Sung H."/>
        </authorList>
    </citation>
    <scope>NUCLEOTIDE SEQUENCE [LARGE SCALE GENOMIC DNA]</scope>
    <source>
        <strain evidence="4">AR23208</strain>
    </source>
</reference>
<feature type="transmembrane region" description="Helical" evidence="1">
    <location>
        <begin position="37"/>
        <end position="55"/>
    </location>
</feature>
<feature type="transmembrane region" description="Helical" evidence="1">
    <location>
        <begin position="67"/>
        <end position="85"/>
    </location>
</feature>
<dbReference type="RefSeq" id="WP_087458835.1">
    <property type="nucleotide sequence ID" value="NZ_CP021434.1"/>
</dbReference>
<keyword evidence="1" id="KW-1133">Transmembrane helix</keyword>
<dbReference type="OrthoDB" id="2379986at2"/>
<dbReference type="EMBL" id="CP021434">
    <property type="protein sequence ID" value="ARU63499.1"/>
    <property type="molecule type" value="Genomic_DNA"/>
</dbReference>
<keyword evidence="1" id="KW-0472">Membrane</keyword>
<feature type="domain" description="Protein-glutamine gamma-glutamyltransferase-like C-terminal" evidence="2">
    <location>
        <begin position="350"/>
        <end position="408"/>
    </location>
</feature>
<feature type="transmembrane region" description="Helical" evidence="1">
    <location>
        <begin position="9"/>
        <end position="31"/>
    </location>
</feature>
<protein>
    <recommendedName>
        <fullName evidence="2">Protein-glutamine gamma-glutamyltransferase-like C-terminal domain-containing protein</fullName>
    </recommendedName>
</protein>
<feature type="transmembrane region" description="Helical" evidence="1">
    <location>
        <begin position="121"/>
        <end position="142"/>
    </location>
</feature>
<dbReference type="AlphaFoldDB" id="A0A1Y0IU66"/>
<keyword evidence="4" id="KW-1185">Reference proteome</keyword>
<dbReference type="Pfam" id="PF13559">
    <property type="entry name" value="DUF4129"/>
    <property type="match status" value="1"/>
</dbReference>
<keyword evidence="1" id="KW-0812">Transmembrane</keyword>
<feature type="transmembrane region" description="Helical" evidence="1">
    <location>
        <begin position="91"/>
        <end position="109"/>
    </location>
</feature>